<gene>
    <name evidence="3" type="ORF">HIO71_17805</name>
</gene>
<dbReference type="InterPro" id="IPR007406">
    <property type="entry name" value="MukB_N_dom"/>
</dbReference>
<dbReference type="GO" id="GO:0005524">
    <property type="term" value="F:ATP binding"/>
    <property type="evidence" value="ECO:0007669"/>
    <property type="project" value="InterPro"/>
</dbReference>
<dbReference type="Gene3D" id="3.40.1140.10">
    <property type="match status" value="1"/>
</dbReference>
<evidence type="ECO:0000313" key="3">
    <source>
        <dbReference type="EMBL" id="NMR36038.1"/>
    </source>
</evidence>
<dbReference type="GO" id="GO:0030261">
    <property type="term" value="P:chromosome condensation"/>
    <property type="evidence" value="ECO:0007669"/>
    <property type="project" value="InterPro"/>
</dbReference>
<dbReference type="AlphaFoldDB" id="A0A848NBB1"/>
<dbReference type="GO" id="GO:0007059">
    <property type="term" value="P:chromosome segregation"/>
    <property type="evidence" value="ECO:0007669"/>
    <property type="project" value="InterPro"/>
</dbReference>
<feature type="domain" description="MukB N-terminal" evidence="2">
    <location>
        <begin position="23"/>
        <end position="223"/>
    </location>
</feature>
<evidence type="ECO:0000256" key="1">
    <source>
        <dbReference type="SAM" id="Coils"/>
    </source>
</evidence>
<organism evidence="3 4">
    <name type="scientific">Chryseobacterium aquaticum</name>
    <dbReference type="NCBI Taxonomy" id="452084"/>
    <lineage>
        <taxon>Bacteria</taxon>
        <taxon>Pseudomonadati</taxon>
        <taxon>Bacteroidota</taxon>
        <taxon>Flavobacteriia</taxon>
        <taxon>Flavobacteriales</taxon>
        <taxon>Weeksellaceae</taxon>
        <taxon>Chryseobacterium group</taxon>
        <taxon>Chryseobacterium</taxon>
    </lineage>
</organism>
<dbReference type="RefSeq" id="WP_169322458.1">
    <property type="nucleotide sequence ID" value="NZ_JABCJF010000014.1"/>
</dbReference>
<feature type="coiled-coil region" evidence="1">
    <location>
        <begin position="223"/>
        <end position="257"/>
    </location>
</feature>
<keyword evidence="1" id="KW-0175">Coiled coil</keyword>
<dbReference type="GO" id="GO:0009295">
    <property type="term" value="C:nucleoid"/>
    <property type="evidence" value="ECO:0007669"/>
    <property type="project" value="InterPro"/>
</dbReference>
<name>A0A848NBB1_9FLAO</name>
<dbReference type="EMBL" id="JABCJF010000014">
    <property type="protein sequence ID" value="NMR36038.1"/>
    <property type="molecule type" value="Genomic_DNA"/>
</dbReference>
<protein>
    <submittedName>
        <fullName evidence="3">DNA repair protein Rad50</fullName>
    </submittedName>
</protein>
<dbReference type="Pfam" id="PF04310">
    <property type="entry name" value="MukB"/>
    <property type="match status" value="1"/>
</dbReference>
<accession>A0A848NBB1</accession>
<proteinExistence type="predicted"/>
<dbReference type="Proteomes" id="UP000548067">
    <property type="component" value="Unassembled WGS sequence"/>
</dbReference>
<comment type="caution">
    <text evidence="3">The sequence shown here is derived from an EMBL/GenBank/DDBJ whole genome shotgun (WGS) entry which is preliminary data.</text>
</comment>
<evidence type="ECO:0000259" key="2">
    <source>
        <dbReference type="Pfam" id="PF04310"/>
    </source>
</evidence>
<evidence type="ECO:0000313" key="4">
    <source>
        <dbReference type="Proteomes" id="UP000548067"/>
    </source>
</evidence>
<dbReference type="GO" id="GO:0003677">
    <property type="term" value="F:DNA binding"/>
    <property type="evidence" value="ECO:0007669"/>
    <property type="project" value="InterPro"/>
</dbReference>
<sequence>MKEYPRIRRLSTLGIVHHQHFDYEFNPFRTDFVGEGGAGKSMISDLLQLICVGSKFFHSPTKSTGQRKPSTMVLRTGGKGTDMGYAFINVEIDPNQYIVIGVYLESSGTSTMFIIQSEDNFNVDTTLVPFSQLLGVDDFQKNNSILPINDLKEHIQNNLGLTCESWERTQNYHKILFNNEILPIDLSLNNETLKNYAQIIQAFSRESLNVNKSESLQSFLFGNDKEKELRDKFYETIEELNDDAKQFESNIEQIDLLTRKQIQLSELLNLKTAKEEAHKDFLIASYSYYNQQLKEKLNKIEVKINEYNQSVHSLPILKTTIENKLTSIGEEIEELEPKYLDTLRTKDSWNTKNSKRKKFLLWMQELKSSAEEVVEKYNKYQTSKDTIEKVNQLEQKLKSKNIFTTFQSDAYSGKNILIQIEKQIETLKQELEIKNKLKSLNNIDNEYSLVHWVLNLKNELNLQQEAIIRKYQNEDIQVQEPSEKSKKYIPFPKELIENLIPYKNEKDGFWLKLNGVVEFFSTDFQPVFNTKNTDEIKKHFQQETKSILNDIAVLKKNITEKITLQNVFEELENPDDYLLAWNSQLDFSEQLQAHEMYDLEKDDFSEHYNLFLQDSVEDNYIESDGIFRKLNKQKSELEALKINLEKEQKSFQIPIKNQKIEEIKQQFSNNNTYNDEDFSSVLSSAEDYYSEFNAYYQLQKNNYQQSEIIIQLNEEISDLNLKKNQVYGKNPEIFKNSVQEVTSSQENINSLEQNYASVDKNYIVKYNTIVNSFLNNKIDRLENTGDFQGLCEEILPPEILGDITVLEKEVIEKIGKYLRDINLKNKKLNSRKLQKLATIVEKVSDEVSEQKNSVRIIQNFLNEDDKKITGGHKVSLDWDTENIFSPDWMQVFTDNINKDMELGVDDSLFESEKGITNDLEKYPSLAEKLKEAFYRSGGSKDLKPKIEELLNPKSYYGLKFSIKTNQGKKNDGSTSQTYSAIALLCMGKLALIDKQSKGKYKKSIRFMAIDESEGLGSNFDMLYKIAVANDYQILSLSINPNKIDAENQNIYLLHNSLEDENINYDPVPIFGLLNNK</sequence>
<reference evidence="3 4" key="1">
    <citation type="submission" date="2020-04" db="EMBL/GenBank/DDBJ databases">
        <title>Genome analysis and antimicrobial resistance characteristics of Chryseobacterium aquaticum isolated from farmed salmonids.</title>
        <authorList>
            <person name="Saticioglu I.B."/>
            <person name="Duman M."/>
            <person name="Altun S."/>
        </authorList>
    </citation>
    <scope>NUCLEOTIDE SEQUENCE [LARGE SCALE GENOMIC DNA]</scope>
    <source>
        <strain evidence="3 4">C-174</strain>
    </source>
</reference>
<feature type="coiled-coil region" evidence="1">
    <location>
        <begin position="734"/>
        <end position="761"/>
    </location>
</feature>